<organism evidence="3 4">
    <name type="scientific">Octopus vulgaris</name>
    <name type="common">Common octopus</name>
    <dbReference type="NCBI Taxonomy" id="6645"/>
    <lineage>
        <taxon>Eukaryota</taxon>
        <taxon>Metazoa</taxon>
        <taxon>Spiralia</taxon>
        <taxon>Lophotrochozoa</taxon>
        <taxon>Mollusca</taxon>
        <taxon>Cephalopoda</taxon>
        <taxon>Coleoidea</taxon>
        <taxon>Octopodiformes</taxon>
        <taxon>Octopoda</taxon>
        <taxon>Incirrata</taxon>
        <taxon>Octopodidae</taxon>
        <taxon>Octopus</taxon>
    </lineage>
</organism>
<keyword evidence="2" id="KW-0472">Membrane</keyword>
<dbReference type="EMBL" id="OX597839">
    <property type="protein sequence ID" value="CAI9741473.1"/>
    <property type="molecule type" value="Genomic_DNA"/>
</dbReference>
<reference evidence="3" key="1">
    <citation type="submission" date="2023-08" db="EMBL/GenBank/DDBJ databases">
        <authorList>
            <person name="Alioto T."/>
            <person name="Alioto T."/>
            <person name="Gomez Garrido J."/>
        </authorList>
    </citation>
    <scope>NUCLEOTIDE SEQUENCE</scope>
</reference>
<evidence type="ECO:0000256" key="2">
    <source>
        <dbReference type="SAM" id="Phobius"/>
    </source>
</evidence>
<evidence type="ECO:0000313" key="3">
    <source>
        <dbReference type="EMBL" id="CAI9741473.1"/>
    </source>
</evidence>
<gene>
    <name evidence="3" type="ORF">OCTVUL_1B013455</name>
</gene>
<feature type="transmembrane region" description="Helical" evidence="2">
    <location>
        <begin position="83"/>
        <end position="101"/>
    </location>
</feature>
<keyword evidence="2" id="KW-0812">Transmembrane</keyword>
<proteinExistence type="predicted"/>
<keyword evidence="2" id="KW-1133">Transmembrane helix</keyword>
<sequence length="113" mass="12694">MCHRHRCQTRLANGHARMVFFYVPPTQVPDEAGERPRSDGFFYVPLTQVPDEAGERPRSDGVFYVPPTQVPDEAGERPRSDGVCYMPPAIIIVIIILSTVGRRPDIWWVGASS</sequence>
<dbReference type="Proteomes" id="UP001162480">
    <property type="component" value="Chromosome 26"/>
</dbReference>
<name>A0AA36FPL9_OCTVU</name>
<evidence type="ECO:0000313" key="4">
    <source>
        <dbReference type="Proteomes" id="UP001162480"/>
    </source>
</evidence>
<keyword evidence="4" id="KW-1185">Reference proteome</keyword>
<dbReference type="AlphaFoldDB" id="A0AA36FPL9"/>
<evidence type="ECO:0000256" key="1">
    <source>
        <dbReference type="SAM" id="MobiDB-lite"/>
    </source>
</evidence>
<feature type="region of interest" description="Disordered" evidence="1">
    <location>
        <begin position="52"/>
        <end position="79"/>
    </location>
</feature>
<accession>A0AA36FPL9</accession>
<protein>
    <submittedName>
        <fullName evidence="3">Uncharacterized protein</fullName>
    </submittedName>
</protein>